<name>A0A943EDJ7_9FIRM</name>
<dbReference type="AlphaFoldDB" id="A0A943EDJ7"/>
<keyword evidence="4" id="KW-0378">Hydrolase</keyword>
<dbReference type="SUPFAM" id="SSF56529">
    <property type="entry name" value="FAH"/>
    <property type="match status" value="1"/>
</dbReference>
<evidence type="ECO:0000259" key="3">
    <source>
        <dbReference type="Pfam" id="PF01557"/>
    </source>
</evidence>
<proteinExistence type="inferred from homology"/>
<accession>A0A943EDJ7</accession>
<reference evidence="4" key="1">
    <citation type="submission" date="2021-02" db="EMBL/GenBank/DDBJ databases">
        <title>Infant gut strain persistence is associated with maternal origin, phylogeny, and functional potential including surface adhesion and iron acquisition.</title>
        <authorList>
            <person name="Lou Y.C."/>
        </authorList>
    </citation>
    <scope>NUCLEOTIDE SEQUENCE</scope>
    <source>
        <strain evidence="4">L3_106_000M1_dasL3_106_000M1_concoct_15</strain>
    </source>
</reference>
<dbReference type="Pfam" id="PF01557">
    <property type="entry name" value="FAA_hydrolase"/>
    <property type="match status" value="1"/>
</dbReference>
<evidence type="ECO:0000313" key="5">
    <source>
        <dbReference type="Proteomes" id="UP000754226"/>
    </source>
</evidence>
<keyword evidence="2" id="KW-0479">Metal-binding</keyword>
<dbReference type="Proteomes" id="UP000754226">
    <property type="component" value="Unassembled WGS sequence"/>
</dbReference>
<comment type="caution">
    <text evidence="4">The sequence shown here is derived from an EMBL/GenBank/DDBJ whole genome shotgun (WGS) entry which is preliminary data.</text>
</comment>
<dbReference type="GO" id="GO:0016787">
    <property type="term" value="F:hydrolase activity"/>
    <property type="evidence" value="ECO:0007669"/>
    <property type="project" value="UniProtKB-KW"/>
</dbReference>
<dbReference type="GO" id="GO:0016853">
    <property type="term" value="F:isomerase activity"/>
    <property type="evidence" value="ECO:0007669"/>
    <property type="project" value="UniProtKB-ARBA"/>
</dbReference>
<gene>
    <name evidence="4" type="ORF">KHX13_03680</name>
</gene>
<dbReference type="GO" id="GO:0019752">
    <property type="term" value="P:carboxylic acid metabolic process"/>
    <property type="evidence" value="ECO:0007669"/>
    <property type="project" value="UniProtKB-ARBA"/>
</dbReference>
<dbReference type="FunFam" id="3.90.850.10:FF:000002">
    <property type="entry name" value="2-hydroxyhepta-2,4-diene-1,7-dioate isomerase"/>
    <property type="match status" value="1"/>
</dbReference>
<protein>
    <submittedName>
        <fullName evidence="4">Fumarylacetoacetate hydrolase family protein</fullName>
    </submittedName>
</protein>
<dbReference type="GO" id="GO:0046872">
    <property type="term" value="F:metal ion binding"/>
    <property type="evidence" value="ECO:0007669"/>
    <property type="project" value="UniProtKB-KW"/>
</dbReference>
<organism evidence="4 5">
    <name type="scientific">Acidaminococcus intestini</name>
    <dbReference type="NCBI Taxonomy" id="187327"/>
    <lineage>
        <taxon>Bacteria</taxon>
        <taxon>Bacillati</taxon>
        <taxon>Bacillota</taxon>
        <taxon>Negativicutes</taxon>
        <taxon>Acidaminococcales</taxon>
        <taxon>Acidaminococcaceae</taxon>
        <taxon>Acidaminococcus</taxon>
    </lineage>
</organism>
<evidence type="ECO:0000256" key="2">
    <source>
        <dbReference type="ARBA" id="ARBA00022723"/>
    </source>
</evidence>
<sequence length="289" mass="31911">MIPVKIVTMLNDGQEQVGILSEDGKFVIPANKYADMPDLMAHSDFEELLAISRMGVAAVPVESVKILSPITEPANDIICLGINYASHDEELPQEYTEEKIQKRDVPVYFSKRVTRCVDPDGAIDGHFDIVSKLDYECELAVIIGKDCKDVSEKEAPDYIFGYTILNDVTARDVQTAHKQWYFGKSLDRFAPMGPVIVTAEEFAFPPALTITCRVNGELRQQDNTKNLVHSIAYIISELSHGMTLRCGTIISTGTPAGTGVGMNPPRYLKRGDVVECEIEGIGVLRNTVK</sequence>
<evidence type="ECO:0000313" key="4">
    <source>
        <dbReference type="EMBL" id="MBS5519423.1"/>
    </source>
</evidence>
<evidence type="ECO:0000256" key="1">
    <source>
        <dbReference type="ARBA" id="ARBA00010211"/>
    </source>
</evidence>
<dbReference type="InterPro" id="IPR036663">
    <property type="entry name" value="Fumarylacetoacetase_C_sf"/>
</dbReference>
<comment type="similarity">
    <text evidence="1">Belongs to the FAH family.</text>
</comment>
<dbReference type="PANTHER" id="PTHR42796:SF4">
    <property type="entry name" value="FUMARYLACETOACETATE HYDROLASE DOMAIN-CONTAINING PROTEIN 2A"/>
    <property type="match status" value="1"/>
</dbReference>
<dbReference type="PANTHER" id="PTHR42796">
    <property type="entry name" value="FUMARYLACETOACETATE HYDROLASE DOMAIN-CONTAINING PROTEIN 2A-RELATED"/>
    <property type="match status" value="1"/>
</dbReference>
<dbReference type="EMBL" id="JAGZCZ010000004">
    <property type="protein sequence ID" value="MBS5519423.1"/>
    <property type="molecule type" value="Genomic_DNA"/>
</dbReference>
<dbReference type="Gene3D" id="3.90.850.10">
    <property type="entry name" value="Fumarylacetoacetase-like, C-terminal domain"/>
    <property type="match status" value="1"/>
</dbReference>
<dbReference type="InterPro" id="IPR051121">
    <property type="entry name" value="FAH"/>
</dbReference>
<feature type="domain" description="Fumarylacetoacetase-like C-terminal" evidence="3">
    <location>
        <begin position="77"/>
        <end position="288"/>
    </location>
</feature>
<dbReference type="InterPro" id="IPR011234">
    <property type="entry name" value="Fumarylacetoacetase-like_C"/>
</dbReference>